<evidence type="ECO:0000313" key="2">
    <source>
        <dbReference type="EMBL" id="CAG8648294.1"/>
    </source>
</evidence>
<dbReference type="OrthoDB" id="2409306at2759"/>
<feature type="compositionally biased region" description="Polar residues" evidence="1">
    <location>
        <begin position="381"/>
        <end position="396"/>
    </location>
</feature>
<feature type="compositionally biased region" description="Gly residues" evidence="1">
    <location>
        <begin position="523"/>
        <end position="533"/>
    </location>
</feature>
<organism evidence="2 3">
    <name type="scientific">Acaulospora morrowiae</name>
    <dbReference type="NCBI Taxonomy" id="94023"/>
    <lineage>
        <taxon>Eukaryota</taxon>
        <taxon>Fungi</taxon>
        <taxon>Fungi incertae sedis</taxon>
        <taxon>Mucoromycota</taxon>
        <taxon>Glomeromycotina</taxon>
        <taxon>Glomeromycetes</taxon>
        <taxon>Diversisporales</taxon>
        <taxon>Acaulosporaceae</taxon>
        <taxon>Acaulospora</taxon>
    </lineage>
</organism>
<reference evidence="2" key="1">
    <citation type="submission" date="2021-06" db="EMBL/GenBank/DDBJ databases">
        <authorList>
            <person name="Kallberg Y."/>
            <person name="Tangrot J."/>
            <person name="Rosling A."/>
        </authorList>
    </citation>
    <scope>NUCLEOTIDE SEQUENCE</scope>
    <source>
        <strain evidence="2">CL551</strain>
    </source>
</reference>
<feature type="compositionally biased region" description="Low complexity" evidence="1">
    <location>
        <begin position="513"/>
        <end position="522"/>
    </location>
</feature>
<feature type="compositionally biased region" description="Polar residues" evidence="1">
    <location>
        <begin position="404"/>
        <end position="415"/>
    </location>
</feature>
<feature type="compositionally biased region" description="Polar residues" evidence="1">
    <location>
        <begin position="461"/>
        <end position="471"/>
    </location>
</feature>
<feature type="region of interest" description="Disordered" evidence="1">
    <location>
        <begin position="381"/>
        <end position="609"/>
    </location>
</feature>
<name>A0A9N9H0B3_9GLOM</name>
<dbReference type="Proteomes" id="UP000789342">
    <property type="component" value="Unassembled WGS sequence"/>
</dbReference>
<keyword evidence="3" id="KW-1185">Reference proteome</keyword>
<protein>
    <submittedName>
        <fullName evidence="2">8485_t:CDS:1</fullName>
    </submittedName>
</protein>
<feature type="compositionally biased region" description="Polar residues" evidence="1">
    <location>
        <begin position="254"/>
        <end position="285"/>
    </location>
</feature>
<dbReference type="EMBL" id="CAJVPV010010141">
    <property type="protein sequence ID" value="CAG8648294.1"/>
    <property type="molecule type" value="Genomic_DNA"/>
</dbReference>
<comment type="caution">
    <text evidence="2">The sequence shown here is derived from an EMBL/GenBank/DDBJ whole genome shotgun (WGS) entry which is preliminary data.</text>
</comment>
<gene>
    <name evidence="2" type="ORF">AMORRO_LOCUS9837</name>
</gene>
<sequence length="609" mass="67650">MSSTMHVIALIDQKSKQNGIDYGIGRYRCEENQFGIFRFKIFPNVKSTKYYQPFSEGDVVNLVGKFSYEAVDKVEGFTINISVATLYPKPPSGCWEADEIPLSSPYLSFVTQPIPGSLRQIENCQFVRTRSTIECNFSRKSADTRFRIGYQIDNDRFDNISTSWDAYTQFFVSGFFLHAENNELHIEATELDVDQSSKRSSKSQIQTSPTGYAVAGVSPLAKNLSRLLEQEKSSSSVITPRLSTEQHPFVKPNNARNSNPNTPTAVKNPNANAQHQQYNPSTNQDDTLHQDFLKGLQAYQQLMQRFHNKNASVTHSPLPSMLPPLGNHQIPAPFSEQQPSAEQIAELIGDQGMHQDNAGAFNPKIPSINVWQLPTQEFAQQQMENDRNPSVQVSSRQRARENPPSMQQIQHISSEQADDQKSLPPQRSRKKDKGKSQKSSSQNDHEQSVQPQPEVTTPQQDSESGESQDLHSNSKRTRSRKGASEDKLKSHQSVTRATLGSRFLFYEPKPQEDNSNTNDANNAGGGSNVGSGGVTATISTTPLKRGRRNKDLTTSQRTTKKPRNAKKSNNEDDDTILREDGNEASDVNTPAVSADAGSLEGNEGNENAG</sequence>
<evidence type="ECO:0000256" key="1">
    <source>
        <dbReference type="SAM" id="MobiDB-lite"/>
    </source>
</evidence>
<feature type="compositionally biased region" description="Low complexity" evidence="1">
    <location>
        <begin position="437"/>
        <end position="460"/>
    </location>
</feature>
<feature type="region of interest" description="Disordered" evidence="1">
    <location>
        <begin position="232"/>
        <end position="287"/>
    </location>
</feature>
<accession>A0A9N9H0B3</accession>
<evidence type="ECO:0000313" key="3">
    <source>
        <dbReference type="Proteomes" id="UP000789342"/>
    </source>
</evidence>
<proteinExistence type="predicted"/>
<dbReference type="AlphaFoldDB" id="A0A9N9H0B3"/>
<feature type="compositionally biased region" description="Polar residues" evidence="1">
    <location>
        <begin position="233"/>
        <end position="246"/>
    </location>
</feature>